<reference evidence="1" key="1">
    <citation type="journal article" date="2014" name="Front. Microbiol.">
        <title>High frequency of phylogenetically diverse reductive dehalogenase-homologous genes in deep subseafloor sedimentary metagenomes.</title>
        <authorList>
            <person name="Kawai M."/>
            <person name="Futagami T."/>
            <person name="Toyoda A."/>
            <person name="Takaki Y."/>
            <person name="Nishi S."/>
            <person name="Hori S."/>
            <person name="Arai W."/>
            <person name="Tsubouchi T."/>
            <person name="Morono Y."/>
            <person name="Uchiyama I."/>
            <person name="Ito T."/>
            <person name="Fujiyama A."/>
            <person name="Inagaki F."/>
            <person name="Takami H."/>
        </authorList>
    </citation>
    <scope>NUCLEOTIDE SEQUENCE</scope>
    <source>
        <strain evidence="1">Expedition CK06-06</strain>
    </source>
</reference>
<proteinExistence type="predicted"/>
<evidence type="ECO:0000313" key="1">
    <source>
        <dbReference type="EMBL" id="GAG83114.1"/>
    </source>
</evidence>
<protein>
    <submittedName>
        <fullName evidence="1">Uncharacterized protein</fullName>
    </submittedName>
</protein>
<dbReference type="AlphaFoldDB" id="X1AKX2"/>
<dbReference type="EMBL" id="BART01012609">
    <property type="protein sequence ID" value="GAG83114.1"/>
    <property type="molecule type" value="Genomic_DNA"/>
</dbReference>
<accession>X1AKX2</accession>
<gene>
    <name evidence="1" type="ORF">S01H4_26222</name>
</gene>
<name>X1AKX2_9ZZZZ</name>
<organism evidence="1">
    <name type="scientific">marine sediment metagenome</name>
    <dbReference type="NCBI Taxonomy" id="412755"/>
    <lineage>
        <taxon>unclassified sequences</taxon>
        <taxon>metagenomes</taxon>
        <taxon>ecological metagenomes</taxon>
    </lineage>
</organism>
<sequence length="59" mass="6742">MEILTQRQMKVLTLRSKGKKLAEIVRETGEKWSSVDYAFKTGPETIGPKFAERALRETS</sequence>
<comment type="caution">
    <text evidence="1">The sequence shown here is derived from an EMBL/GenBank/DDBJ whole genome shotgun (WGS) entry which is preliminary data.</text>
</comment>